<feature type="binding site" evidence="7">
    <location>
        <begin position="42"/>
        <end position="44"/>
    </location>
    <ligand>
        <name>5-amino-6-(D-ribitylamino)uracil</name>
        <dbReference type="ChEBI" id="CHEBI:15934"/>
    </ligand>
</feature>
<comment type="similarity">
    <text evidence="2 7">Belongs to the DMRL synthase family.</text>
</comment>
<name>A0A9E6XWQ9_9ACTN</name>
<dbReference type="EC" id="2.5.1.78" evidence="3 7"/>
<evidence type="ECO:0000256" key="5">
    <source>
        <dbReference type="ARBA" id="ARBA00022679"/>
    </source>
</evidence>
<evidence type="ECO:0000256" key="1">
    <source>
        <dbReference type="ARBA" id="ARBA00004917"/>
    </source>
</evidence>
<dbReference type="GO" id="GO:0000906">
    <property type="term" value="F:6,7-dimethyl-8-ribityllumazine synthase activity"/>
    <property type="evidence" value="ECO:0007669"/>
    <property type="project" value="UniProtKB-UniRule"/>
</dbReference>
<dbReference type="InterPro" id="IPR002180">
    <property type="entry name" value="LS/RS"/>
</dbReference>
<keyword evidence="4 7" id="KW-0686">Riboflavin biosynthesis</keyword>
<dbReference type="GO" id="GO:0005829">
    <property type="term" value="C:cytosol"/>
    <property type="evidence" value="ECO:0007669"/>
    <property type="project" value="TreeGrafter"/>
</dbReference>
<protein>
    <recommendedName>
        <fullName evidence="3 7">6,7-dimethyl-8-ribityllumazine synthase</fullName>
        <shortName evidence="7">DMRL synthase</shortName>
        <shortName evidence="7">LS</shortName>
        <shortName evidence="7">Lumazine synthase</shortName>
        <ecNumber evidence="3 7">2.5.1.78</ecNumber>
    </recommendedName>
</protein>
<comment type="pathway">
    <text evidence="1 7">Cofactor biosynthesis; riboflavin biosynthesis; riboflavin from 2-hydroxy-3-oxobutyl phosphate and 5-amino-6-(D-ribitylamino)uracil: step 1/2.</text>
</comment>
<evidence type="ECO:0000313" key="8">
    <source>
        <dbReference type="EMBL" id="UGS35823.1"/>
    </source>
</evidence>
<evidence type="ECO:0000256" key="4">
    <source>
        <dbReference type="ARBA" id="ARBA00022619"/>
    </source>
</evidence>
<accession>A0A9E6XWQ9</accession>
<dbReference type="PANTHER" id="PTHR21058">
    <property type="entry name" value="6,7-DIMETHYL-8-RIBITYLLUMAZINE SYNTHASE DMRL SYNTHASE LUMAZINE SYNTHASE"/>
    <property type="match status" value="1"/>
</dbReference>
<feature type="binding site" evidence="7">
    <location>
        <begin position="71"/>
        <end position="72"/>
    </location>
    <ligand>
        <name>(2S)-2-hydroxy-3-oxobutyl phosphate</name>
        <dbReference type="ChEBI" id="CHEBI:58830"/>
    </ligand>
</feature>
<evidence type="ECO:0000256" key="3">
    <source>
        <dbReference type="ARBA" id="ARBA00012664"/>
    </source>
</evidence>
<keyword evidence="5 7" id="KW-0808">Transferase</keyword>
<evidence type="ECO:0000256" key="2">
    <source>
        <dbReference type="ARBA" id="ARBA00007424"/>
    </source>
</evidence>
<dbReference type="InterPro" id="IPR036467">
    <property type="entry name" value="LS/RS_sf"/>
</dbReference>
<dbReference type="HAMAP" id="MF_00178">
    <property type="entry name" value="Lumazine_synth"/>
    <property type="match status" value="1"/>
</dbReference>
<dbReference type="NCBIfam" id="TIGR00114">
    <property type="entry name" value="lumazine-synth"/>
    <property type="match status" value="1"/>
</dbReference>
<organism evidence="8 9">
    <name type="scientific">Capillimicrobium parvum</name>
    <dbReference type="NCBI Taxonomy" id="2884022"/>
    <lineage>
        <taxon>Bacteria</taxon>
        <taxon>Bacillati</taxon>
        <taxon>Actinomycetota</taxon>
        <taxon>Thermoleophilia</taxon>
        <taxon>Solirubrobacterales</taxon>
        <taxon>Capillimicrobiaceae</taxon>
        <taxon>Capillimicrobium</taxon>
    </lineage>
</organism>
<proteinExistence type="inferred from homology"/>
<reference evidence="8" key="1">
    <citation type="journal article" date="2022" name="Int. J. Syst. Evol. Microbiol.">
        <title>Pseudomonas aegrilactucae sp. nov. and Pseudomonas morbosilactucae sp. nov., pathogens causing bacterial rot of lettuce in Japan.</title>
        <authorList>
            <person name="Sawada H."/>
            <person name="Fujikawa T."/>
            <person name="Satou M."/>
        </authorList>
    </citation>
    <scope>NUCLEOTIDE SEQUENCE</scope>
    <source>
        <strain evidence="8">0166_1</strain>
    </source>
</reference>
<dbReference type="Pfam" id="PF00885">
    <property type="entry name" value="DMRL_synthase"/>
    <property type="match status" value="1"/>
</dbReference>
<evidence type="ECO:0000256" key="7">
    <source>
        <dbReference type="HAMAP-Rule" id="MF_00178"/>
    </source>
</evidence>
<sequence length="142" mass="15365">MRMALCVARFYEDLADRLEAGARARFAEAGVTDVDRYDVPGAFELPLAARFAAESGRYDGVACLGAVIRGETDHYEWVCQEAARGIQDVQLRSGIPCAFGVLTVDNREQALARAGGDKRDSGRHAAEAVLALAGLRRQLQVP</sequence>
<dbReference type="PANTHER" id="PTHR21058:SF0">
    <property type="entry name" value="6,7-DIMETHYL-8-RIBITYLLUMAZINE SYNTHASE"/>
    <property type="match status" value="1"/>
</dbReference>
<keyword evidence="9" id="KW-1185">Reference proteome</keyword>
<dbReference type="SUPFAM" id="SSF52121">
    <property type="entry name" value="Lumazine synthase"/>
    <property type="match status" value="1"/>
</dbReference>
<dbReference type="KEGG" id="sbae:DSM104329_02220"/>
<dbReference type="EMBL" id="CP087164">
    <property type="protein sequence ID" value="UGS35823.1"/>
    <property type="molecule type" value="Genomic_DNA"/>
</dbReference>
<evidence type="ECO:0000256" key="6">
    <source>
        <dbReference type="ARBA" id="ARBA00048785"/>
    </source>
</evidence>
<dbReference type="GO" id="GO:0009231">
    <property type="term" value="P:riboflavin biosynthetic process"/>
    <property type="evidence" value="ECO:0007669"/>
    <property type="project" value="UniProtKB-UniRule"/>
</dbReference>
<dbReference type="CDD" id="cd09209">
    <property type="entry name" value="Lumazine_synthase-I"/>
    <property type="match status" value="1"/>
</dbReference>
<feature type="binding site" evidence="7">
    <location>
        <position position="99"/>
    </location>
    <ligand>
        <name>5-amino-6-(D-ribitylamino)uracil</name>
        <dbReference type="ChEBI" id="CHEBI:15934"/>
    </ligand>
</feature>
<dbReference type="AlphaFoldDB" id="A0A9E6XWQ9"/>
<dbReference type="InterPro" id="IPR034964">
    <property type="entry name" value="LS"/>
</dbReference>
<feature type="active site" description="Proton donor" evidence="7">
    <location>
        <position position="74"/>
    </location>
</feature>
<evidence type="ECO:0000313" key="9">
    <source>
        <dbReference type="Proteomes" id="UP001162834"/>
    </source>
</evidence>
<dbReference type="Proteomes" id="UP001162834">
    <property type="component" value="Chromosome"/>
</dbReference>
<comment type="function">
    <text evidence="7">Catalyzes the formation of 6,7-dimethyl-8-ribityllumazine by condensation of 5-amino-6-(D-ribitylamino)uracil with 3,4-dihydroxy-2-butanone 4-phosphate. This is the penultimate step in the biosynthesis of riboflavin.</text>
</comment>
<dbReference type="GO" id="GO:0009349">
    <property type="term" value="C:riboflavin synthase complex"/>
    <property type="evidence" value="ECO:0007669"/>
    <property type="project" value="UniProtKB-UniRule"/>
</dbReference>
<feature type="binding site" evidence="7">
    <location>
        <position position="113"/>
    </location>
    <ligand>
        <name>(2S)-2-hydroxy-3-oxobutyl phosphate</name>
        <dbReference type="ChEBI" id="CHEBI:58830"/>
    </ligand>
</feature>
<dbReference type="Gene3D" id="3.40.50.960">
    <property type="entry name" value="Lumazine/riboflavin synthase"/>
    <property type="match status" value="1"/>
</dbReference>
<feature type="binding site" evidence="7">
    <location>
        <begin position="66"/>
        <end position="68"/>
    </location>
    <ligand>
        <name>5-amino-6-(D-ribitylamino)uracil</name>
        <dbReference type="ChEBI" id="CHEBI:15934"/>
    </ligand>
</feature>
<comment type="catalytic activity">
    <reaction evidence="6 7">
        <text>(2S)-2-hydroxy-3-oxobutyl phosphate + 5-amino-6-(D-ribitylamino)uracil = 6,7-dimethyl-8-(1-D-ribityl)lumazine + phosphate + 2 H2O + H(+)</text>
        <dbReference type="Rhea" id="RHEA:26152"/>
        <dbReference type="ChEBI" id="CHEBI:15377"/>
        <dbReference type="ChEBI" id="CHEBI:15378"/>
        <dbReference type="ChEBI" id="CHEBI:15934"/>
        <dbReference type="ChEBI" id="CHEBI:43474"/>
        <dbReference type="ChEBI" id="CHEBI:58201"/>
        <dbReference type="ChEBI" id="CHEBI:58830"/>
        <dbReference type="EC" id="2.5.1.78"/>
    </reaction>
</comment>
<gene>
    <name evidence="7 8" type="primary">ribH</name>
    <name evidence="8" type="ORF">DSM104329_02220</name>
</gene>
<feature type="binding site" evidence="7">
    <location>
        <position position="10"/>
    </location>
    <ligand>
        <name>5-amino-6-(D-ribitylamino)uracil</name>
        <dbReference type="ChEBI" id="CHEBI:15934"/>
    </ligand>
</feature>